<gene>
    <name evidence="10" type="ORF">AGRA3207_003401</name>
</gene>
<evidence type="ECO:0000313" key="10">
    <source>
        <dbReference type="EMBL" id="QXJ22406.1"/>
    </source>
</evidence>
<keyword evidence="3 6" id="KW-0285">Flavoprotein</keyword>
<keyword evidence="5 6" id="KW-0560">Oxidoreductase</keyword>
<organism evidence="10 11">
    <name type="scientific">Actinomadura graeca</name>
    <dbReference type="NCBI Taxonomy" id="2750812"/>
    <lineage>
        <taxon>Bacteria</taxon>
        <taxon>Bacillati</taxon>
        <taxon>Actinomycetota</taxon>
        <taxon>Actinomycetes</taxon>
        <taxon>Streptosporangiales</taxon>
        <taxon>Thermomonosporaceae</taxon>
        <taxon>Actinomadura</taxon>
    </lineage>
</organism>
<evidence type="ECO:0000256" key="3">
    <source>
        <dbReference type="ARBA" id="ARBA00022630"/>
    </source>
</evidence>
<evidence type="ECO:0000256" key="5">
    <source>
        <dbReference type="ARBA" id="ARBA00023002"/>
    </source>
</evidence>
<dbReference type="Pfam" id="PF02771">
    <property type="entry name" value="Acyl-CoA_dh_N"/>
    <property type="match status" value="1"/>
</dbReference>
<reference evidence="10" key="1">
    <citation type="submission" date="2020-07" db="EMBL/GenBank/DDBJ databases">
        <authorList>
            <person name="Tarantini F.S."/>
            <person name="Hong K.W."/>
            <person name="Chan K.G."/>
        </authorList>
    </citation>
    <scope>NUCLEOTIDE SEQUENCE</scope>
    <source>
        <strain evidence="10">32-07</strain>
    </source>
</reference>
<dbReference type="Gene3D" id="1.10.540.10">
    <property type="entry name" value="Acyl-CoA dehydrogenase/oxidase, N-terminal domain"/>
    <property type="match status" value="1"/>
</dbReference>
<evidence type="ECO:0000259" key="7">
    <source>
        <dbReference type="Pfam" id="PF00441"/>
    </source>
</evidence>
<evidence type="ECO:0000256" key="1">
    <source>
        <dbReference type="ARBA" id="ARBA00001974"/>
    </source>
</evidence>
<evidence type="ECO:0000259" key="9">
    <source>
        <dbReference type="Pfam" id="PF02771"/>
    </source>
</evidence>
<dbReference type="InterPro" id="IPR006091">
    <property type="entry name" value="Acyl-CoA_Oxase/DH_mid-dom"/>
</dbReference>
<comment type="cofactor">
    <cofactor evidence="1 6">
        <name>FAD</name>
        <dbReference type="ChEBI" id="CHEBI:57692"/>
    </cofactor>
</comment>
<dbReference type="PANTHER" id="PTHR43292:SF3">
    <property type="entry name" value="ACYL-COA DEHYDROGENASE FADE29"/>
    <property type="match status" value="1"/>
</dbReference>
<accession>A0ABX8QVK4</accession>
<dbReference type="Gene3D" id="2.40.110.10">
    <property type="entry name" value="Butyryl-CoA Dehydrogenase, subunit A, domain 2"/>
    <property type="match status" value="1"/>
</dbReference>
<dbReference type="PANTHER" id="PTHR43292">
    <property type="entry name" value="ACYL-COA DEHYDROGENASE"/>
    <property type="match status" value="1"/>
</dbReference>
<dbReference type="InterPro" id="IPR009075">
    <property type="entry name" value="AcylCo_DH/oxidase_C"/>
</dbReference>
<keyword evidence="11" id="KW-1185">Reference proteome</keyword>
<dbReference type="Proteomes" id="UP001049518">
    <property type="component" value="Chromosome"/>
</dbReference>
<dbReference type="Gene3D" id="1.20.140.10">
    <property type="entry name" value="Butyryl-CoA Dehydrogenase, subunit A, domain 3"/>
    <property type="match status" value="1"/>
</dbReference>
<sequence>MDYALTPEQEAFRKEVCDLLSEDAVRAEVEGLRHRPPGAEPGMLEVYRRLGERRWLAVNWPEEYGGLGRGVVEKSLLTEELIRHGVPDLVHVVSVDIVGLILQMAGTPEQRRRLLPPLARGEASASVLYSEPGAGSDLAALRTRAEPDGDGAWRLYGRKVYSLKSQFADWALCAARTSESEAAAYGITLFVVPLRTPGVTVRALPSLSDDAFGDVTLEGVRLTRDDVLGPVDEGYQVINEVIPVERTGLEFQAKARRLLDLVVRRLRETGGLDEPGTGPRLVRLHARARAAELLSWRVVTELRDGRIDGVHAAMAKWYATELFKELTHTGIELLGLDATLSARDPRAPCAGVLESGHRDAPGYTLSAGTSEIMQYLIASTGLRLLT</sequence>
<dbReference type="Pfam" id="PF00441">
    <property type="entry name" value="Acyl-CoA_dh_1"/>
    <property type="match status" value="1"/>
</dbReference>
<evidence type="ECO:0000256" key="2">
    <source>
        <dbReference type="ARBA" id="ARBA00009347"/>
    </source>
</evidence>
<dbReference type="SUPFAM" id="SSF47203">
    <property type="entry name" value="Acyl-CoA dehydrogenase C-terminal domain-like"/>
    <property type="match status" value="1"/>
</dbReference>
<keyword evidence="4 6" id="KW-0274">FAD</keyword>
<evidence type="ECO:0000256" key="6">
    <source>
        <dbReference type="RuleBase" id="RU362125"/>
    </source>
</evidence>
<dbReference type="InterPro" id="IPR036250">
    <property type="entry name" value="AcylCo_DH-like_C"/>
</dbReference>
<feature type="domain" description="Acyl-CoA oxidase/dehydrogenase middle" evidence="8">
    <location>
        <begin position="128"/>
        <end position="218"/>
    </location>
</feature>
<dbReference type="Pfam" id="PF02770">
    <property type="entry name" value="Acyl-CoA_dh_M"/>
    <property type="match status" value="1"/>
</dbReference>
<comment type="similarity">
    <text evidence="2 6">Belongs to the acyl-CoA dehydrogenase family.</text>
</comment>
<dbReference type="SUPFAM" id="SSF56645">
    <property type="entry name" value="Acyl-CoA dehydrogenase NM domain-like"/>
    <property type="match status" value="1"/>
</dbReference>
<dbReference type="RefSeq" id="WP_231335643.1">
    <property type="nucleotide sequence ID" value="NZ_CP059572.1"/>
</dbReference>
<evidence type="ECO:0000259" key="8">
    <source>
        <dbReference type="Pfam" id="PF02770"/>
    </source>
</evidence>
<feature type="domain" description="Acyl-CoA dehydrogenase/oxidase C-terminal" evidence="7">
    <location>
        <begin position="233"/>
        <end position="379"/>
    </location>
</feature>
<dbReference type="EMBL" id="CP059572">
    <property type="protein sequence ID" value="QXJ22406.1"/>
    <property type="molecule type" value="Genomic_DNA"/>
</dbReference>
<name>A0ABX8QVK4_9ACTN</name>
<feature type="domain" description="Acyl-CoA dehydrogenase/oxidase N-terminal" evidence="9">
    <location>
        <begin position="6"/>
        <end position="122"/>
    </location>
</feature>
<dbReference type="InterPro" id="IPR013786">
    <property type="entry name" value="AcylCoA_DH/ox_N"/>
</dbReference>
<dbReference type="InterPro" id="IPR046373">
    <property type="entry name" value="Acyl-CoA_Oxase/DH_mid-dom_sf"/>
</dbReference>
<evidence type="ECO:0000256" key="4">
    <source>
        <dbReference type="ARBA" id="ARBA00022827"/>
    </source>
</evidence>
<dbReference type="InterPro" id="IPR009100">
    <property type="entry name" value="AcylCoA_DH/oxidase_NM_dom_sf"/>
</dbReference>
<protein>
    <submittedName>
        <fullName evidence="10">Acyl-CoA dehydrogenase family protein</fullName>
    </submittedName>
</protein>
<proteinExistence type="inferred from homology"/>
<dbReference type="InterPro" id="IPR052161">
    <property type="entry name" value="Mycobact_Acyl-CoA_DH"/>
</dbReference>
<dbReference type="InterPro" id="IPR037069">
    <property type="entry name" value="AcylCoA_DH/ox_N_sf"/>
</dbReference>
<evidence type="ECO:0000313" key="11">
    <source>
        <dbReference type="Proteomes" id="UP001049518"/>
    </source>
</evidence>